<dbReference type="GO" id="GO:0006313">
    <property type="term" value="P:DNA transposition"/>
    <property type="evidence" value="ECO:0007669"/>
    <property type="project" value="InterPro"/>
</dbReference>
<dbReference type="NCBIfam" id="NF047595">
    <property type="entry name" value="IS66_ISRel24_TnpA"/>
    <property type="match status" value="1"/>
</dbReference>
<dbReference type="Gene3D" id="1.10.10.60">
    <property type="entry name" value="Homeodomain-like"/>
    <property type="match status" value="1"/>
</dbReference>
<dbReference type="EMBL" id="JAAAMJ010000030">
    <property type="protein sequence ID" value="NDV89183.1"/>
    <property type="molecule type" value="Genomic_DNA"/>
</dbReference>
<sequence length="127" mass="14153">MDVHKHSAFERLEIVETGRRRRWSDDEKLRIVMESQSAPRLVSATARRYGISRSQLGTWLRYFRAERHAVKSEPMFVPAVIALEPASWSAASDADAAIVFELPKGGRLRIAASTPPALAAAVLKALR</sequence>
<accession>A0A6L9MMY5</accession>
<dbReference type="GO" id="GO:0043565">
    <property type="term" value="F:sequence-specific DNA binding"/>
    <property type="evidence" value="ECO:0007669"/>
    <property type="project" value="InterPro"/>
</dbReference>
<gene>
    <name evidence="1" type="ORF">GTW51_21180</name>
</gene>
<dbReference type="AlphaFoldDB" id="A0A6L9MMY5"/>
<evidence type="ECO:0000313" key="2">
    <source>
        <dbReference type="Proteomes" id="UP000476332"/>
    </source>
</evidence>
<keyword evidence="2" id="KW-1185">Reference proteome</keyword>
<dbReference type="PANTHER" id="PTHR37936:SF3">
    <property type="entry name" value="TRANSPOSASE INSC FOR INSERTION ELEMENT IS2A-RELATED"/>
    <property type="match status" value="1"/>
</dbReference>
<proteinExistence type="predicted"/>
<dbReference type="InterPro" id="IPR010921">
    <property type="entry name" value="Trp_repressor/repl_initiator"/>
</dbReference>
<comment type="caution">
    <text evidence="1">The sequence shown here is derived from an EMBL/GenBank/DDBJ whole genome shotgun (WGS) entry which is preliminary data.</text>
</comment>
<dbReference type="InterPro" id="IPR002514">
    <property type="entry name" value="Transposase_8"/>
</dbReference>
<name>A0A6L9MMY5_9HYPH</name>
<dbReference type="PANTHER" id="PTHR37936">
    <property type="entry name" value="TRANSPOSASE INSC FOR INSERTION ELEMENT IS2A-RELATED"/>
    <property type="match status" value="1"/>
</dbReference>
<evidence type="ECO:0000313" key="1">
    <source>
        <dbReference type="EMBL" id="NDV89183.1"/>
    </source>
</evidence>
<dbReference type="RefSeq" id="WP_163046035.1">
    <property type="nucleotide sequence ID" value="NZ_JAAAMJ010000030.1"/>
</dbReference>
<organism evidence="1 2">
    <name type="scientific">Aurantimonas aggregata</name>
    <dbReference type="NCBI Taxonomy" id="2047720"/>
    <lineage>
        <taxon>Bacteria</taxon>
        <taxon>Pseudomonadati</taxon>
        <taxon>Pseudomonadota</taxon>
        <taxon>Alphaproteobacteria</taxon>
        <taxon>Hyphomicrobiales</taxon>
        <taxon>Aurantimonadaceae</taxon>
        <taxon>Aurantimonas</taxon>
    </lineage>
</organism>
<protein>
    <submittedName>
        <fullName evidence="1">Transposase</fullName>
    </submittedName>
</protein>
<dbReference type="GO" id="GO:0004803">
    <property type="term" value="F:transposase activity"/>
    <property type="evidence" value="ECO:0007669"/>
    <property type="project" value="InterPro"/>
</dbReference>
<dbReference type="Proteomes" id="UP000476332">
    <property type="component" value="Unassembled WGS sequence"/>
</dbReference>
<reference evidence="1 2" key="1">
    <citation type="submission" date="2020-01" db="EMBL/GenBank/DDBJ databases">
        <title>Genomes of bacteria type strains.</title>
        <authorList>
            <person name="Chen J."/>
            <person name="Zhu S."/>
            <person name="Chen J."/>
        </authorList>
    </citation>
    <scope>NUCLEOTIDE SEQUENCE [LARGE SCALE GENOMIC DNA]</scope>
    <source>
        <strain evidence="1 2">KCTC 52919</strain>
    </source>
</reference>
<dbReference type="Pfam" id="PF01527">
    <property type="entry name" value="HTH_Tnp_1"/>
    <property type="match status" value="1"/>
</dbReference>
<dbReference type="SUPFAM" id="SSF48295">
    <property type="entry name" value="TrpR-like"/>
    <property type="match status" value="1"/>
</dbReference>